<comment type="subcellular location">
    <subcellularLocation>
        <location evidence="1">Cell membrane</location>
        <topology evidence="1">Multi-pass membrane protein</topology>
    </subcellularLocation>
</comment>
<evidence type="ECO:0000256" key="5">
    <source>
        <dbReference type="ARBA" id="ARBA00022692"/>
    </source>
</evidence>
<dbReference type="RefSeq" id="WP_189051858.1">
    <property type="nucleotide sequence ID" value="NZ_BMJQ01000022.1"/>
</dbReference>
<comment type="caution">
    <text evidence="9">The sequence shown here is derived from an EMBL/GenBank/DDBJ whole genome shotgun (WGS) entry which is preliminary data.</text>
</comment>
<dbReference type="InterPro" id="IPR038770">
    <property type="entry name" value="Na+/solute_symporter_sf"/>
</dbReference>
<dbReference type="Gene3D" id="1.20.1530.20">
    <property type="match status" value="1"/>
</dbReference>
<dbReference type="AlphaFoldDB" id="A0A8J3E6K0"/>
<evidence type="ECO:0000256" key="6">
    <source>
        <dbReference type="ARBA" id="ARBA00022989"/>
    </source>
</evidence>
<evidence type="ECO:0000256" key="7">
    <source>
        <dbReference type="ARBA" id="ARBA00023136"/>
    </source>
</evidence>
<keyword evidence="10" id="KW-1185">Reference proteome</keyword>
<feature type="transmembrane region" description="Helical" evidence="8">
    <location>
        <begin position="167"/>
        <end position="186"/>
    </location>
</feature>
<evidence type="ECO:0000313" key="10">
    <source>
        <dbReference type="Proteomes" id="UP000646365"/>
    </source>
</evidence>
<dbReference type="InterPro" id="IPR004776">
    <property type="entry name" value="Mem_transp_PIN-like"/>
</dbReference>
<name>A0A8J3E6K0_9PROT</name>
<dbReference type="PANTHER" id="PTHR36838:SF3">
    <property type="entry name" value="TRANSPORTER AUXIN EFFLUX CARRIER EC FAMILY"/>
    <property type="match status" value="1"/>
</dbReference>
<comment type="similarity">
    <text evidence="2">Belongs to the auxin efflux carrier (TC 2.A.69) family.</text>
</comment>
<reference evidence="9" key="2">
    <citation type="submission" date="2020-09" db="EMBL/GenBank/DDBJ databases">
        <authorList>
            <person name="Sun Q."/>
            <person name="Zhou Y."/>
        </authorList>
    </citation>
    <scope>NUCLEOTIDE SEQUENCE</scope>
    <source>
        <strain evidence="9">CGMCC 1.15725</strain>
    </source>
</reference>
<accession>A0A8J3E6K0</accession>
<evidence type="ECO:0000313" key="9">
    <source>
        <dbReference type="EMBL" id="GGF45416.1"/>
    </source>
</evidence>
<keyword evidence="3" id="KW-0813">Transport</keyword>
<dbReference type="GO" id="GO:0055085">
    <property type="term" value="P:transmembrane transport"/>
    <property type="evidence" value="ECO:0007669"/>
    <property type="project" value="InterPro"/>
</dbReference>
<feature type="transmembrane region" description="Helical" evidence="8">
    <location>
        <begin position="285"/>
        <end position="306"/>
    </location>
</feature>
<organism evidence="9 10">
    <name type="scientific">Aliidongia dinghuensis</name>
    <dbReference type="NCBI Taxonomy" id="1867774"/>
    <lineage>
        <taxon>Bacteria</taxon>
        <taxon>Pseudomonadati</taxon>
        <taxon>Pseudomonadota</taxon>
        <taxon>Alphaproteobacteria</taxon>
        <taxon>Rhodospirillales</taxon>
        <taxon>Dongiaceae</taxon>
        <taxon>Aliidongia</taxon>
    </lineage>
</organism>
<proteinExistence type="inferred from homology"/>
<dbReference type="Proteomes" id="UP000646365">
    <property type="component" value="Unassembled WGS sequence"/>
</dbReference>
<feature type="transmembrane region" description="Helical" evidence="8">
    <location>
        <begin position="94"/>
        <end position="114"/>
    </location>
</feature>
<dbReference type="PANTHER" id="PTHR36838">
    <property type="entry name" value="AUXIN EFFLUX CARRIER FAMILY PROTEIN"/>
    <property type="match status" value="1"/>
</dbReference>
<reference evidence="9" key="1">
    <citation type="journal article" date="2014" name="Int. J. Syst. Evol. Microbiol.">
        <title>Complete genome sequence of Corynebacterium casei LMG S-19264T (=DSM 44701T), isolated from a smear-ripened cheese.</title>
        <authorList>
            <consortium name="US DOE Joint Genome Institute (JGI-PGF)"/>
            <person name="Walter F."/>
            <person name="Albersmeier A."/>
            <person name="Kalinowski J."/>
            <person name="Ruckert C."/>
        </authorList>
    </citation>
    <scope>NUCLEOTIDE SEQUENCE</scope>
    <source>
        <strain evidence="9">CGMCC 1.15725</strain>
    </source>
</reference>
<dbReference type="GO" id="GO:0005886">
    <property type="term" value="C:plasma membrane"/>
    <property type="evidence" value="ECO:0007669"/>
    <property type="project" value="UniProtKB-SubCell"/>
</dbReference>
<feature type="transmembrane region" description="Helical" evidence="8">
    <location>
        <begin position="61"/>
        <end position="82"/>
    </location>
</feature>
<evidence type="ECO:0000256" key="8">
    <source>
        <dbReference type="SAM" id="Phobius"/>
    </source>
</evidence>
<sequence>MALLFSVIFPVFALTAIGYGAGRTIVPAGAVKALVNLVTYIEIPALLFRALAHQDIARDPALGISAVYFAGCFAVLVLALAIGRLGFRMRLDELGVFGMGAMYSNSSLLGIPLIQTAFGTSGLVLLTKIIAFHSLILIPVATVIVAVGRGEVQGLPALLRSAVSAALYNPIILGLLAGLAWSLAGWPVPGPVDHVLEMLSAAASPTALIAMGATQAHFRIDGHLGEVMGGAALKLVLHPLLVWLLAAGFGLAPEAVAVATVTAALPPGINVYLLAHQYDCAVGRAASTMIAASVLSIVSVGLVLVLTGI</sequence>
<keyword evidence="4" id="KW-1003">Cell membrane</keyword>
<protein>
    <submittedName>
        <fullName evidence="9">Membrane protein</fullName>
    </submittedName>
</protein>
<dbReference type="EMBL" id="BMJQ01000022">
    <property type="protein sequence ID" value="GGF45416.1"/>
    <property type="molecule type" value="Genomic_DNA"/>
</dbReference>
<keyword evidence="6 8" id="KW-1133">Transmembrane helix</keyword>
<evidence type="ECO:0000256" key="1">
    <source>
        <dbReference type="ARBA" id="ARBA00004651"/>
    </source>
</evidence>
<evidence type="ECO:0000256" key="3">
    <source>
        <dbReference type="ARBA" id="ARBA00022448"/>
    </source>
</evidence>
<evidence type="ECO:0000256" key="4">
    <source>
        <dbReference type="ARBA" id="ARBA00022475"/>
    </source>
</evidence>
<keyword evidence="7 8" id="KW-0472">Membrane</keyword>
<feature type="transmembrane region" description="Helical" evidence="8">
    <location>
        <begin position="126"/>
        <end position="147"/>
    </location>
</feature>
<evidence type="ECO:0000256" key="2">
    <source>
        <dbReference type="ARBA" id="ARBA00010145"/>
    </source>
</evidence>
<keyword evidence="5 8" id="KW-0812">Transmembrane</keyword>
<gene>
    <name evidence="9" type="ORF">GCM10011611_59810</name>
</gene>
<dbReference type="Pfam" id="PF03547">
    <property type="entry name" value="Mem_trans"/>
    <property type="match status" value="1"/>
</dbReference>